<dbReference type="PROSITE" id="PS00018">
    <property type="entry name" value="EF_HAND_1"/>
    <property type="match status" value="3"/>
</dbReference>
<dbReference type="OrthoDB" id="26525at2759"/>
<comment type="caution">
    <text evidence="5">The sequence shown here is derived from an EMBL/GenBank/DDBJ whole genome shotgun (WGS) entry which is preliminary data.</text>
</comment>
<dbReference type="SUPFAM" id="SSF47473">
    <property type="entry name" value="EF-hand"/>
    <property type="match status" value="2"/>
</dbReference>
<feature type="compositionally biased region" description="Basic and acidic residues" evidence="3">
    <location>
        <begin position="467"/>
        <end position="500"/>
    </location>
</feature>
<dbReference type="InterPro" id="IPR018247">
    <property type="entry name" value="EF_Hand_1_Ca_BS"/>
</dbReference>
<dbReference type="CDD" id="cd00051">
    <property type="entry name" value="EFh"/>
    <property type="match status" value="2"/>
</dbReference>
<dbReference type="Gene3D" id="1.10.238.10">
    <property type="entry name" value="EF-hand"/>
    <property type="match status" value="3"/>
</dbReference>
<name>A0A8K1CUI5_PYTOL</name>
<dbReference type="InterPro" id="IPR002048">
    <property type="entry name" value="EF_hand_dom"/>
</dbReference>
<dbReference type="GO" id="GO:0005509">
    <property type="term" value="F:calcium ion binding"/>
    <property type="evidence" value="ECO:0007669"/>
    <property type="project" value="InterPro"/>
</dbReference>
<feature type="region of interest" description="Disordered" evidence="3">
    <location>
        <begin position="538"/>
        <end position="650"/>
    </location>
</feature>
<feature type="compositionally biased region" description="Basic and acidic residues" evidence="3">
    <location>
        <begin position="584"/>
        <end position="628"/>
    </location>
</feature>
<gene>
    <name evidence="5" type="ORF">Poli38472_001047</name>
</gene>
<dbReference type="PANTHER" id="PTHR23050">
    <property type="entry name" value="CALCIUM BINDING PROTEIN"/>
    <property type="match status" value="1"/>
</dbReference>
<accession>A0A8K1CUI5</accession>
<evidence type="ECO:0000259" key="4">
    <source>
        <dbReference type="PROSITE" id="PS50222"/>
    </source>
</evidence>
<proteinExistence type="predicted"/>
<dbReference type="PROSITE" id="PS50222">
    <property type="entry name" value="EF_HAND_2"/>
    <property type="match status" value="5"/>
</dbReference>
<feature type="domain" description="EF-hand" evidence="4">
    <location>
        <begin position="272"/>
        <end position="307"/>
    </location>
</feature>
<dbReference type="InterPro" id="IPR050145">
    <property type="entry name" value="Centrin_CML-like"/>
</dbReference>
<dbReference type="EMBL" id="SPLM01000001">
    <property type="protein sequence ID" value="TMW68891.1"/>
    <property type="molecule type" value="Genomic_DNA"/>
</dbReference>
<keyword evidence="6" id="KW-1185">Reference proteome</keyword>
<feature type="domain" description="EF-hand" evidence="4">
    <location>
        <begin position="432"/>
        <end position="467"/>
    </location>
</feature>
<evidence type="ECO:0000256" key="3">
    <source>
        <dbReference type="SAM" id="MobiDB-lite"/>
    </source>
</evidence>
<dbReference type="SMART" id="SM00054">
    <property type="entry name" value="EFh"/>
    <property type="match status" value="5"/>
</dbReference>
<feature type="region of interest" description="Disordered" evidence="3">
    <location>
        <begin position="1"/>
        <end position="89"/>
    </location>
</feature>
<evidence type="ECO:0000313" key="6">
    <source>
        <dbReference type="Proteomes" id="UP000794436"/>
    </source>
</evidence>
<reference evidence="5" key="1">
    <citation type="submission" date="2019-03" db="EMBL/GenBank/DDBJ databases">
        <title>Long read genome sequence of the mycoparasitic Pythium oligandrum ATCC 38472 isolated from sugarbeet rhizosphere.</title>
        <authorList>
            <person name="Gaulin E."/>
        </authorList>
    </citation>
    <scope>NUCLEOTIDE SEQUENCE</scope>
    <source>
        <strain evidence="5">ATCC 38472_TT</strain>
    </source>
</reference>
<sequence>MRERRHLSGNSNRVRPVSAVPTCTDHSAASEHVTSQRSPQERTRRGCATARGTPSETSMAQRASKRRIQSARGPRTASAGPLGPPEALPRLPQLAPFVVSTASSSQPVQWAVRTTTQTPLTPTTDVPPHVVVMLADFRALLRERYEGKRSMRRAFLNCDHDKDGELSAPEVREMVHSLGLAPKLGQENVEDLVHHLTSNPSNRLQYDAFCTFIYGDQNDSKPPKEAAASTNASVKPTTRVLNTESIDATVDASDRALYPDVEHVLRLLRTKYQQRKFREVFRHWDADKDGGVNRQELDQNLRRLGVKLPSAQLQELFGTFDRDHDGRLRYHEFIDMISGPVAIEHHNPALQARLRDLAQREPTDAYQILRNGAIKNPIERIDEEAICAAVQEKLTVFAPRIHDAYSAFDHDHSGNLSYHEFRQGLNELGLHFTEREFLHLVALADTDGDGEISFREFSTMFHRPRRRAEGKSNEKDPTASHVEDEESRKEAMELSSTQRERFSRGTFDFSHLTRRVKIPTRHGRTPQHDTMNMLREESLTSDHSRFSTETQIYGSGQPLKTRGGAYRQDARDVDTRTTIGQSEKQLRDASYTKRLERIRQQQQTYEERTAPMQHTHDEQQQRRVESLQRHQQRYQQSIDEQERHTKHPLQ</sequence>
<dbReference type="Proteomes" id="UP000794436">
    <property type="component" value="Unassembled WGS sequence"/>
</dbReference>
<dbReference type="InterPro" id="IPR011992">
    <property type="entry name" value="EF-hand-dom_pair"/>
</dbReference>
<feature type="domain" description="EF-hand" evidence="4">
    <location>
        <begin position="146"/>
        <end position="181"/>
    </location>
</feature>
<evidence type="ECO:0000313" key="5">
    <source>
        <dbReference type="EMBL" id="TMW68891.1"/>
    </source>
</evidence>
<feature type="region of interest" description="Disordered" evidence="3">
    <location>
        <begin position="464"/>
        <end position="500"/>
    </location>
</feature>
<keyword evidence="1" id="KW-0677">Repeat</keyword>
<dbReference type="Pfam" id="PF13499">
    <property type="entry name" value="EF-hand_7"/>
    <property type="match status" value="2"/>
</dbReference>
<keyword evidence="2" id="KW-0106">Calcium</keyword>
<evidence type="ECO:0000256" key="2">
    <source>
        <dbReference type="ARBA" id="ARBA00022837"/>
    </source>
</evidence>
<feature type="domain" description="EF-hand" evidence="4">
    <location>
        <begin position="396"/>
        <end position="431"/>
    </location>
</feature>
<protein>
    <recommendedName>
        <fullName evidence="4">EF-hand domain-containing protein</fullName>
    </recommendedName>
</protein>
<dbReference type="AlphaFoldDB" id="A0A8K1CUI5"/>
<organism evidence="5 6">
    <name type="scientific">Pythium oligandrum</name>
    <name type="common">Mycoparasitic fungus</name>
    <dbReference type="NCBI Taxonomy" id="41045"/>
    <lineage>
        <taxon>Eukaryota</taxon>
        <taxon>Sar</taxon>
        <taxon>Stramenopiles</taxon>
        <taxon>Oomycota</taxon>
        <taxon>Peronosporomycetes</taxon>
        <taxon>Pythiales</taxon>
        <taxon>Pythiaceae</taxon>
        <taxon>Pythium</taxon>
    </lineage>
</organism>
<evidence type="ECO:0000256" key="1">
    <source>
        <dbReference type="ARBA" id="ARBA00022737"/>
    </source>
</evidence>
<feature type="domain" description="EF-hand" evidence="4">
    <location>
        <begin position="308"/>
        <end position="343"/>
    </location>
</feature>
<feature type="compositionally biased region" description="Polar residues" evidence="3">
    <location>
        <begin position="24"/>
        <end position="38"/>
    </location>
</feature>